<dbReference type="InterPro" id="IPR041588">
    <property type="entry name" value="Integrase_H2C2"/>
</dbReference>
<comment type="caution">
    <text evidence="5">The sequence shown here is derived from an EMBL/GenBank/DDBJ whole genome shotgun (WGS) entry which is preliminary data.</text>
</comment>
<dbReference type="OrthoDB" id="6616852at2759"/>
<dbReference type="Pfam" id="PF17919">
    <property type="entry name" value="RT_RNaseH_2"/>
    <property type="match status" value="1"/>
</dbReference>
<dbReference type="InterPro" id="IPR041577">
    <property type="entry name" value="RT_RNaseH_2"/>
</dbReference>
<dbReference type="Proteomes" id="UP000475862">
    <property type="component" value="Unassembled WGS sequence"/>
</dbReference>
<dbReference type="EMBL" id="VYZN01000371">
    <property type="protein sequence ID" value="KAE9523073.1"/>
    <property type="molecule type" value="Genomic_DNA"/>
</dbReference>
<dbReference type="InterPro" id="IPR043128">
    <property type="entry name" value="Rev_trsase/Diguanyl_cyclase"/>
</dbReference>
<evidence type="ECO:0000256" key="2">
    <source>
        <dbReference type="ARBA" id="ARBA00023268"/>
    </source>
</evidence>
<feature type="domain" description="Reverse transcriptase/retrotransposon-derived protein RNase H-like" evidence="3">
    <location>
        <begin position="81"/>
        <end position="174"/>
    </location>
</feature>
<dbReference type="Gene3D" id="3.30.70.270">
    <property type="match status" value="1"/>
</dbReference>
<dbReference type="PANTHER" id="PTHR37984">
    <property type="entry name" value="PROTEIN CBG26694"/>
    <property type="match status" value="1"/>
</dbReference>
<dbReference type="FunFam" id="1.10.340.70:FF:000001">
    <property type="entry name" value="Retrovirus-related Pol polyprotein from transposon gypsy-like Protein"/>
    <property type="match status" value="1"/>
</dbReference>
<feature type="domain" description="Integrase zinc-binding" evidence="4">
    <location>
        <begin position="256"/>
        <end position="309"/>
    </location>
</feature>
<evidence type="ECO:0000259" key="3">
    <source>
        <dbReference type="Pfam" id="PF17919"/>
    </source>
</evidence>
<dbReference type="PANTHER" id="PTHR37984:SF5">
    <property type="entry name" value="PROTEIN NYNRIN-LIKE"/>
    <property type="match status" value="1"/>
</dbReference>
<dbReference type="EC" id="2.7.7.49" evidence="1"/>
<dbReference type="AlphaFoldDB" id="A0A6G0SXH9"/>
<dbReference type="Gene3D" id="1.10.340.70">
    <property type="match status" value="1"/>
</dbReference>
<evidence type="ECO:0000313" key="6">
    <source>
        <dbReference type="Proteomes" id="UP000475862"/>
    </source>
</evidence>
<keyword evidence="6" id="KW-1185">Reference proteome</keyword>
<keyword evidence="2" id="KW-0511">Multifunctional enzyme</keyword>
<dbReference type="GO" id="GO:0003964">
    <property type="term" value="F:RNA-directed DNA polymerase activity"/>
    <property type="evidence" value="ECO:0007669"/>
    <property type="project" value="UniProtKB-EC"/>
</dbReference>
<gene>
    <name evidence="5" type="ORF">AGLY_016527</name>
</gene>
<protein>
    <recommendedName>
        <fullName evidence="1">RNA-directed DNA polymerase</fullName>
        <ecNumber evidence="1">2.7.7.49</ecNumber>
    </recommendedName>
</protein>
<dbReference type="SUPFAM" id="SSF56672">
    <property type="entry name" value="DNA/RNA polymerases"/>
    <property type="match status" value="1"/>
</dbReference>
<dbReference type="Pfam" id="PF17921">
    <property type="entry name" value="Integrase_H2C2"/>
    <property type="match status" value="1"/>
</dbReference>
<organism evidence="5 6">
    <name type="scientific">Aphis glycines</name>
    <name type="common">Soybean aphid</name>
    <dbReference type="NCBI Taxonomy" id="307491"/>
    <lineage>
        <taxon>Eukaryota</taxon>
        <taxon>Metazoa</taxon>
        <taxon>Ecdysozoa</taxon>
        <taxon>Arthropoda</taxon>
        <taxon>Hexapoda</taxon>
        <taxon>Insecta</taxon>
        <taxon>Pterygota</taxon>
        <taxon>Neoptera</taxon>
        <taxon>Paraneoptera</taxon>
        <taxon>Hemiptera</taxon>
        <taxon>Sternorrhyncha</taxon>
        <taxon>Aphidomorpha</taxon>
        <taxon>Aphidoidea</taxon>
        <taxon>Aphididae</taxon>
        <taxon>Aphidini</taxon>
        <taxon>Aphis</taxon>
        <taxon>Aphis</taxon>
    </lineage>
</organism>
<evidence type="ECO:0000313" key="5">
    <source>
        <dbReference type="EMBL" id="KAE9523073.1"/>
    </source>
</evidence>
<sequence>MHLIETRDIEIYNYRHCIACLMHLEVCGGVEVIGESDSVSSTGLWSEESMCSYYRKDVKDFAKIAHPLSELIKSGTNKITWLGQHNESFNKLKKCLISEPLLMHFDDNKHAYLTIDASIMGLGACIENKNKLHPVGYASRKLLDSGKTYSSTTLELLGLSFGIQYFREYLWGRKENKVADSLSRSAINNIKIINKIDDNIDTLTNLHDIKTQQKNYQFCNNIIKALNNEEVIHITNEILYYRKYTPPKNYNPILVIPKTLINDILKSYHDSPTGGHTGISRTIHKIQNKYYWPSLHKDTTNFIKSCDEC</sequence>
<dbReference type="InterPro" id="IPR043502">
    <property type="entry name" value="DNA/RNA_pol_sf"/>
</dbReference>
<evidence type="ECO:0000259" key="4">
    <source>
        <dbReference type="Pfam" id="PF17921"/>
    </source>
</evidence>
<name>A0A6G0SXH9_APHGL</name>
<dbReference type="InterPro" id="IPR050951">
    <property type="entry name" value="Retrovirus_Pol_polyprotein"/>
</dbReference>
<reference evidence="5 6" key="1">
    <citation type="submission" date="2019-08" db="EMBL/GenBank/DDBJ databases">
        <title>The genome of the soybean aphid Biotype 1, its phylome, world population structure and adaptation to the North American continent.</title>
        <authorList>
            <person name="Giordano R."/>
            <person name="Donthu R.K."/>
            <person name="Hernandez A.G."/>
            <person name="Wright C.L."/>
            <person name="Zimin A.V."/>
        </authorList>
    </citation>
    <scope>NUCLEOTIDE SEQUENCE [LARGE SCALE GENOMIC DNA]</scope>
    <source>
        <tissue evidence="5">Whole aphids</tissue>
    </source>
</reference>
<proteinExistence type="predicted"/>
<accession>A0A6G0SXH9</accession>
<evidence type="ECO:0000256" key="1">
    <source>
        <dbReference type="ARBA" id="ARBA00012493"/>
    </source>
</evidence>